<dbReference type="GO" id="GO:0003959">
    <property type="term" value="F:NADPH dehydrogenase activity"/>
    <property type="evidence" value="ECO:0007669"/>
    <property type="project" value="InterPro"/>
</dbReference>
<reference evidence="8 9" key="1">
    <citation type="submission" date="2016-07" db="EMBL/GenBank/DDBJ databases">
        <title>Pervasive Adenine N6-methylation of Active Genes in Fungi.</title>
        <authorList>
            <consortium name="DOE Joint Genome Institute"/>
            <person name="Mondo S.J."/>
            <person name="Dannebaum R.O."/>
            <person name="Kuo R.C."/>
            <person name="Labutti K."/>
            <person name="Haridas S."/>
            <person name="Kuo A."/>
            <person name="Salamov A."/>
            <person name="Ahrendt S.R."/>
            <person name="Lipzen A."/>
            <person name="Sullivan W."/>
            <person name="Andreopoulos W.B."/>
            <person name="Clum A."/>
            <person name="Lindquist E."/>
            <person name="Daum C."/>
            <person name="Ramamoorthy G.K."/>
            <person name="Gryganskyi A."/>
            <person name="Culley D."/>
            <person name="Magnuson J.K."/>
            <person name="James T.Y."/>
            <person name="O'Malley M.A."/>
            <person name="Stajich J.E."/>
            <person name="Spatafora J.W."/>
            <person name="Visel A."/>
            <person name="Grigoriev I.V."/>
        </authorList>
    </citation>
    <scope>NUCLEOTIDE SEQUENCE [LARGE SCALE GENOMIC DNA]</scope>
    <source>
        <strain evidence="8 9">68-887.2</strain>
    </source>
</reference>
<comment type="cofactor">
    <cofactor evidence="1">
        <name>FMN</name>
        <dbReference type="ChEBI" id="CHEBI:58210"/>
    </cofactor>
</comment>
<keyword evidence="9" id="KW-1185">Reference proteome</keyword>
<evidence type="ECO:0000256" key="3">
    <source>
        <dbReference type="ARBA" id="ARBA00022643"/>
    </source>
</evidence>
<organism evidence="8 9">
    <name type="scientific">Naematelia encephala</name>
    <dbReference type="NCBI Taxonomy" id="71784"/>
    <lineage>
        <taxon>Eukaryota</taxon>
        <taxon>Fungi</taxon>
        <taxon>Dikarya</taxon>
        <taxon>Basidiomycota</taxon>
        <taxon>Agaricomycotina</taxon>
        <taxon>Tremellomycetes</taxon>
        <taxon>Tremellales</taxon>
        <taxon>Naemateliaceae</taxon>
        <taxon>Naematelia</taxon>
    </lineage>
</organism>
<keyword evidence="5" id="KW-0560">Oxidoreductase</keyword>
<evidence type="ECO:0000313" key="9">
    <source>
        <dbReference type="Proteomes" id="UP000193986"/>
    </source>
</evidence>
<evidence type="ECO:0000256" key="2">
    <source>
        <dbReference type="ARBA" id="ARBA00022630"/>
    </source>
</evidence>
<keyword evidence="3" id="KW-0288">FMN</keyword>
<dbReference type="InParanoid" id="A0A1Y2BGU8"/>
<dbReference type="PANTHER" id="PTHR43303:SF4">
    <property type="entry name" value="NADPH DEHYDROGENASE C23G7.10C-RELATED"/>
    <property type="match status" value="1"/>
</dbReference>
<dbReference type="OrthoDB" id="72788at2759"/>
<dbReference type="InterPro" id="IPR013785">
    <property type="entry name" value="Aldolase_TIM"/>
</dbReference>
<name>A0A1Y2BGU8_9TREE</name>
<dbReference type="STRING" id="71784.A0A1Y2BGU8"/>
<evidence type="ECO:0000256" key="1">
    <source>
        <dbReference type="ARBA" id="ARBA00001917"/>
    </source>
</evidence>
<dbReference type="EMBL" id="MCFC01000004">
    <property type="protein sequence ID" value="ORY34039.1"/>
    <property type="molecule type" value="Genomic_DNA"/>
</dbReference>
<dbReference type="FunCoup" id="A0A1Y2BGU8">
    <property type="interactions" value="1"/>
</dbReference>
<gene>
    <name evidence="8" type="ORF">BCR39DRAFT_518221</name>
</gene>
<proteinExistence type="predicted"/>
<evidence type="ECO:0000256" key="5">
    <source>
        <dbReference type="ARBA" id="ARBA00023002"/>
    </source>
</evidence>
<accession>A0A1Y2BGU8</accession>
<dbReference type="SUPFAM" id="SSF51395">
    <property type="entry name" value="FMN-linked oxidoreductases"/>
    <property type="match status" value="1"/>
</dbReference>
<evidence type="ECO:0000256" key="6">
    <source>
        <dbReference type="SAM" id="MobiDB-lite"/>
    </source>
</evidence>
<comment type="caution">
    <text evidence="8">The sequence shown here is derived from an EMBL/GenBank/DDBJ whole genome shotgun (WGS) entry which is preliminary data.</text>
</comment>
<dbReference type="AlphaFoldDB" id="A0A1Y2BGU8"/>
<dbReference type="InterPro" id="IPR044152">
    <property type="entry name" value="YqjM-like"/>
</dbReference>
<dbReference type="Pfam" id="PF00724">
    <property type="entry name" value="Oxidored_FMN"/>
    <property type="match status" value="1"/>
</dbReference>
<feature type="domain" description="NADH:flavin oxidoreductase/NADH oxidase N-terminal" evidence="7">
    <location>
        <begin position="55"/>
        <end position="414"/>
    </location>
</feature>
<dbReference type="PANTHER" id="PTHR43303">
    <property type="entry name" value="NADPH DEHYDROGENASE C23G7.10C-RELATED"/>
    <property type="match status" value="1"/>
</dbReference>
<dbReference type="Gene3D" id="3.20.20.70">
    <property type="entry name" value="Aldolase class I"/>
    <property type="match status" value="1"/>
</dbReference>
<dbReference type="Proteomes" id="UP000193986">
    <property type="component" value="Unassembled WGS sequence"/>
</dbReference>
<dbReference type="GO" id="GO:0050661">
    <property type="term" value="F:NADP binding"/>
    <property type="evidence" value="ECO:0007669"/>
    <property type="project" value="InterPro"/>
</dbReference>
<dbReference type="InterPro" id="IPR001155">
    <property type="entry name" value="OxRdtase_FMN_N"/>
</dbReference>
<protein>
    <recommendedName>
        <fullName evidence="7">NADH:flavin oxidoreductase/NADH oxidase N-terminal domain-containing protein</fullName>
    </recommendedName>
</protein>
<evidence type="ECO:0000313" key="8">
    <source>
        <dbReference type="EMBL" id="ORY34039.1"/>
    </source>
</evidence>
<sequence length="479" mass="53157">MTQIKSTPTNGQAPILAPFVNERVPGYHEFLPLQPQPIGSLLPADKFPQNEDPPKLFEPIEIRGVKFHNRLFVAPMCMYSADEGKPTDHHFVHHGSMAMRGWGSLMVEATAVVPEGRITPQDVGLWDDSQITSHKRIVDYVHGLRGHIGIQLAHAGRKASTLAPWVQRIAEDGGWNGGVVAREEEGGWPSNVVGPSPIAFDPKYPHPVEASSEYIADLKQSWLNAVERCKQIGYDFVEIHGAHGYLFHEFVDPISNKRTDQYGGSFENRIRLPLEVAKAIRAAWDGPLFYRLSASDWLEDVLGPEKAYPGQKEEWAFWGIQQTTLFVAKLAELGIDLVDVSSGGNDSRQKIKVQPAYQLPFAEHLKKHVPNVLIGAVGIITEPTQANDILEQGKADVVLLARQILRDIDFPLEAALELGAAVAPAVQYERAWSRMVVKREHTEAPVHHNGISEVEGEEGRSSERKAKRQPPPVVHQSVP</sequence>
<keyword evidence="2" id="KW-0285">Flavoprotein</keyword>
<feature type="region of interest" description="Disordered" evidence="6">
    <location>
        <begin position="442"/>
        <end position="479"/>
    </location>
</feature>
<dbReference type="GO" id="GO:0010181">
    <property type="term" value="F:FMN binding"/>
    <property type="evidence" value="ECO:0007669"/>
    <property type="project" value="InterPro"/>
</dbReference>
<evidence type="ECO:0000259" key="7">
    <source>
        <dbReference type="Pfam" id="PF00724"/>
    </source>
</evidence>
<keyword evidence="4" id="KW-0521">NADP</keyword>
<dbReference type="CDD" id="cd02932">
    <property type="entry name" value="OYE_YqiM_FMN"/>
    <property type="match status" value="1"/>
</dbReference>
<evidence type="ECO:0000256" key="4">
    <source>
        <dbReference type="ARBA" id="ARBA00022857"/>
    </source>
</evidence>